<reference evidence="1" key="1">
    <citation type="submission" date="2019-10" db="EMBL/GenBank/DDBJ databases">
        <authorList>
            <person name="Soares A.E.R."/>
            <person name="Aleixo A."/>
            <person name="Schneider P."/>
            <person name="Miyaki C.Y."/>
            <person name="Schneider M.P."/>
            <person name="Mello C."/>
            <person name="Vasconcelos A.T.R."/>
        </authorList>
    </citation>
    <scope>NUCLEOTIDE SEQUENCE</scope>
    <source>
        <tissue evidence="1">Muscle</tissue>
    </source>
</reference>
<protein>
    <submittedName>
        <fullName evidence="1">Uncharacterized protein</fullName>
    </submittedName>
</protein>
<sequence>MSQHCAQGAKKDNGILAWISNGMASRIRAVIVPLYSALVRPNPTSRVQFWAPHKKKDTKALEQVQRRATELVKGLEHRPDEEQLRKLELLSLEKRRLRVTSWLSTTT</sequence>
<comment type="caution">
    <text evidence="1">The sequence shown here is derived from an EMBL/GenBank/DDBJ whole genome shotgun (WGS) entry which is preliminary data.</text>
</comment>
<name>A0ABQ9DHA4_9PASS</name>
<evidence type="ECO:0000313" key="1">
    <source>
        <dbReference type="EMBL" id="KAJ7421581.1"/>
    </source>
</evidence>
<dbReference type="Proteomes" id="UP001145742">
    <property type="component" value="Unassembled WGS sequence"/>
</dbReference>
<accession>A0ABQ9DHA4</accession>
<dbReference type="PANTHER" id="PTHR33332">
    <property type="entry name" value="REVERSE TRANSCRIPTASE DOMAIN-CONTAINING PROTEIN"/>
    <property type="match status" value="1"/>
</dbReference>
<gene>
    <name evidence="1" type="ORF">WISP_41885</name>
</gene>
<dbReference type="EMBL" id="WHWB01033177">
    <property type="protein sequence ID" value="KAJ7421581.1"/>
    <property type="molecule type" value="Genomic_DNA"/>
</dbReference>
<proteinExistence type="predicted"/>
<keyword evidence="2" id="KW-1185">Reference proteome</keyword>
<evidence type="ECO:0000313" key="2">
    <source>
        <dbReference type="Proteomes" id="UP001145742"/>
    </source>
</evidence>
<organism evidence="1 2">
    <name type="scientific">Willisornis vidua</name>
    <name type="common">Xingu scale-backed antbird</name>
    <dbReference type="NCBI Taxonomy" id="1566151"/>
    <lineage>
        <taxon>Eukaryota</taxon>
        <taxon>Metazoa</taxon>
        <taxon>Chordata</taxon>
        <taxon>Craniata</taxon>
        <taxon>Vertebrata</taxon>
        <taxon>Euteleostomi</taxon>
        <taxon>Archelosauria</taxon>
        <taxon>Archosauria</taxon>
        <taxon>Dinosauria</taxon>
        <taxon>Saurischia</taxon>
        <taxon>Theropoda</taxon>
        <taxon>Coelurosauria</taxon>
        <taxon>Aves</taxon>
        <taxon>Neognathae</taxon>
        <taxon>Neoaves</taxon>
        <taxon>Telluraves</taxon>
        <taxon>Australaves</taxon>
        <taxon>Passeriformes</taxon>
        <taxon>Thamnophilidae</taxon>
        <taxon>Willisornis</taxon>
    </lineage>
</organism>